<evidence type="ECO:0000313" key="2">
    <source>
        <dbReference type="Proteomes" id="UP000739180"/>
    </source>
</evidence>
<proteinExistence type="predicted"/>
<accession>A0ABY2XH98</accession>
<dbReference type="Proteomes" id="UP000739180">
    <property type="component" value="Unassembled WGS sequence"/>
</dbReference>
<dbReference type="RefSeq" id="WP_138773890.1">
    <property type="nucleotide sequence ID" value="NZ_JBHSSX010000152.1"/>
</dbReference>
<comment type="caution">
    <text evidence="1">The sequence shown here is derived from an EMBL/GenBank/DDBJ whole genome shotgun (WGS) entry which is preliminary data.</text>
</comment>
<name>A0ABY2XH98_9GAMM</name>
<dbReference type="EMBL" id="VCQT01000045">
    <property type="protein sequence ID" value="TMW11054.1"/>
    <property type="molecule type" value="Genomic_DNA"/>
</dbReference>
<organism evidence="1 2">
    <name type="scientific">Alloalcanivorax gelatiniphagus</name>
    <dbReference type="NCBI Taxonomy" id="1194167"/>
    <lineage>
        <taxon>Bacteria</taxon>
        <taxon>Pseudomonadati</taxon>
        <taxon>Pseudomonadota</taxon>
        <taxon>Gammaproteobacteria</taxon>
        <taxon>Oceanospirillales</taxon>
        <taxon>Alcanivoracaceae</taxon>
        <taxon>Alloalcanivorax</taxon>
    </lineage>
</organism>
<sequence>MEKRLYDGLSEVLFSVTEVDGGLEAEQLTGFASMRGCHSRNGLMVVGRSVNGWLDGWNAVELRDEQKRQNVIQDIVGRCEPPDSDGRCPMAWVTDQWGDERQYNTARSAFWRCIERVSREIGIVQDGAPDWSSYLVWTNLYKVSPCEGGNPPPRLMEAQHTACRKLLHSEIEASDVQAILFLTGLDWAYSFLPEMTDIRFAGAFTNYVALSGWVHSLGRSPVPLVVASHPQGKREDAWTGEVREAFRRLRREHRDLTEELYGTEQQLTAG</sequence>
<protein>
    <recommendedName>
        <fullName evidence="3">Uracil-DNA glycosylase-like domain-containing protein</fullName>
    </recommendedName>
</protein>
<gene>
    <name evidence="1" type="ORF">FGS76_17290</name>
</gene>
<evidence type="ECO:0008006" key="3">
    <source>
        <dbReference type="Google" id="ProtNLM"/>
    </source>
</evidence>
<reference evidence="1 2" key="1">
    <citation type="submission" date="2019-05" db="EMBL/GenBank/DDBJ databases">
        <title>Genome of Alcanivorax gelatiniphagus, an oil degrading marine bacteria.</title>
        <authorList>
            <person name="Kwon K.K."/>
        </authorList>
    </citation>
    <scope>NUCLEOTIDE SEQUENCE [LARGE SCALE GENOMIC DNA]</scope>
    <source>
        <strain evidence="1 2">MEBiC 08158</strain>
    </source>
</reference>
<evidence type="ECO:0000313" key="1">
    <source>
        <dbReference type="EMBL" id="TMW11054.1"/>
    </source>
</evidence>
<keyword evidence="2" id="KW-1185">Reference proteome</keyword>